<comment type="caution">
    <text evidence="2">The sequence shown here is derived from an EMBL/GenBank/DDBJ whole genome shotgun (WGS) entry which is preliminary data.</text>
</comment>
<feature type="region of interest" description="Disordered" evidence="1">
    <location>
        <begin position="445"/>
        <end position="480"/>
    </location>
</feature>
<proteinExistence type="predicted"/>
<sequence>SENKTPLHTSTSKTKPKETSSKVGLDQLIVVRCGERKRVYCKLCLVVLTSSSHPMEFTHQFNYVKKQHPGWNAQNDKSFELRSKLAKIVSYLAEVEKNVGSPSSKEVEVKLEEYKELADLPVVEAIERLKEKMEPKDLQVLSPPKASTAPVLRQQIPSASPYGASSPDDEMYMQQDKKLSDNQSEQEKKNELKALLIQNPEIESSSKEEGTLAVGQSDRAQSVKSSEPEADDTISDQLPLWPILNKNEPNPSIQDAGIAAGQMQKPLGAADSTAGFAQTCDPEKRQQQERSDPKLQDTEVVLEGSETAERVSNHSQGLGSVWECRGIKQNSFYLCGRCRETLSVGDICRHMLSDEHQRKCIIHVFQWRKYPLDLHFWLKDDLLQWMKQELLQEVAQMLSKQEHYNKIDAQVVIMRKDVYEYVRKAPFDEALRVVQNITKGLPICTPLKDQQPEARQSPEESFPMKMQPAQAPEMGHGGTG</sequence>
<feature type="non-terminal residue" evidence="2">
    <location>
        <position position="1"/>
    </location>
</feature>
<keyword evidence="3" id="KW-1185">Reference proteome</keyword>
<accession>A0A5J5CYB0</accession>
<organism evidence="2 3">
    <name type="scientific">Etheostoma spectabile</name>
    <name type="common">orangethroat darter</name>
    <dbReference type="NCBI Taxonomy" id="54343"/>
    <lineage>
        <taxon>Eukaryota</taxon>
        <taxon>Metazoa</taxon>
        <taxon>Chordata</taxon>
        <taxon>Craniata</taxon>
        <taxon>Vertebrata</taxon>
        <taxon>Euteleostomi</taxon>
        <taxon>Actinopterygii</taxon>
        <taxon>Neopterygii</taxon>
        <taxon>Teleostei</taxon>
        <taxon>Neoteleostei</taxon>
        <taxon>Acanthomorphata</taxon>
        <taxon>Eupercaria</taxon>
        <taxon>Perciformes</taxon>
        <taxon>Percoidei</taxon>
        <taxon>Percidae</taxon>
        <taxon>Etheostomatinae</taxon>
        <taxon>Etheostoma</taxon>
    </lineage>
</organism>
<gene>
    <name evidence="2" type="ORF">FQN60_007462</name>
</gene>
<feature type="compositionally biased region" description="Basic and acidic residues" evidence="1">
    <location>
        <begin position="175"/>
        <end position="192"/>
    </location>
</feature>
<dbReference type="Proteomes" id="UP000327493">
    <property type="component" value="Chromosome 14"/>
</dbReference>
<evidence type="ECO:0000256" key="1">
    <source>
        <dbReference type="SAM" id="MobiDB-lite"/>
    </source>
</evidence>
<evidence type="ECO:0000313" key="2">
    <source>
        <dbReference type="EMBL" id="KAA8585893.1"/>
    </source>
</evidence>
<feature type="region of interest" description="Disordered" evidence="1">
    <location>
        <begin position="270"/>
        <end position="296"/>
    </location>
</feature>
<reference evidence="2 3" key="1">
    <citation type="submission" date="2019-08" db="EMBL/GenBank/DDBJ databases">
        <title>A chromosome-level genome assembly, high-density linkage maps, and genome scans reveal the genomic architecture of hybrid incompatibilities underlying speciation via character displacement in darters (Percidae: Etheostominae).</title>
        <authorList>
            <person name="Moran R.L."/>
            <person name="Catchen J.M."/>
            <person name="Fuller R.C."/>
        </authorList>
    </citation>
    <scope>NUCLEOTIDE SEQUENCE [LARGE SCALE GENOMIC DNA]</scope>
    <source>
        <strain evidence="2">EspeVRDwgs_2016</strain>
        <tissue evidence="2">Muscle</tissue>
    </source>
</reference>
<feature type="compositionally biased region" description="Basic and acidic residues" evidence="1">
    <location>
        <begin position="281"/>
        <end position="296"/>
    </location>
</feature>
<dbReference type="EMBL" id="VOFY01000014">
    <property type="protein sequence ID" value="KAA8585893.1"/>
    <property type="molecule type" value="Genomic_DNA"/>
</dbReference>
<name>A0A5J5CYB0_9PERO</name>
<feature type="region of interest" description="Disordered" evidence="1">
    <location>
        <begin position="137"/>
        <end position="236"/>
    </location>
</feature>
<protein>
    <submittedName>
        <fullName evidence="2">Uncharacterized protein</fullName>
    </submittedName>
</protein>
<evidence type="ECO:0000313" key="3">
    <source>
        <dbReference type="Proteomes" id="UP000327493"/>
    </source>
</evidence>
<dbReference type="AlphaFoldDB" id="A0A5J5CYB0"/>